<keyword evidence="2" id="KW-1185">Reference proteome</keyword>
<gene>
    <name evidence="1" type="ORF">SAMN04488528_101931</name>
</gene>
<evidence type="ECO:0000313" key="1">
    <source>
        <dbReference type="EMBL" id="SFB22910.1"/>
    </source>
</evidence>
<protein>
    <recommendedName>
        <fullName evidence="3">Methyl-accepting chemotaxis protein</fullName>
    </recommendedName>
</protein>
<proteinExistence type="predicted"/>
<organism evidence="1 2">
    <name type="scientific">Clostridium frigidicarnis</name>
    <dbReference type="NCBI Taxonomy" id="84698"/>
    <lineage>
        <taxon>Bacteria</taxon>
        <taxon>Bacillati</taxon>
        <taxon>Bacillota</taxon>
        <taxon>Clostridia</taxon>
        <taxon>Eubacteriales</taxon>
        <taxon>Clostridiaceae</taxon>
        <taxon>Clostridium</taxon>
    </lineage>
</organism>
<dbReference type="RefSeq" id="WP_090041777.1">
    <property type="nucleotide sequence ID" value="NZ_FOKI01000019.1"/>
</dbReference>
<dbReference type="AlphaFoldDB" id="A0A1I0ZEE3"/>
<name>A0A1I0ZEE3_9CLOT</name>
<dbReference type="Proteomes" id="UP000198619">
    <property type="component" value="Unassembled WGS sequence"/>
</dbReference>
<sequence>MKRINFRKNNKLRRKVISTIAIVIICVLPALSSSLIYGKIGQEYKVQEAIKGLYMEGKKLSMGINNIFSDIDKEIGIVCQGNDINNLEKDSLERMLGYI</sequence>
<dbReference type="EMBL" id="FOKI01000019">
    <property type="protein sequence ID" value="SFB22910.1"/>
    <property type="molecule type" value="Genomic_DNA"/>
</dbReference>
<accession>A0A1I0ZEE3</accession>
<evidence type="ECO:0008006" key="3">
    <source>
        <dbReference type="Google" id="ProtNLM"/>
    </source>
</evidence>
<reference evidence="1 2" key="1">
    <citation type="submission" date="2016-10" db="EMBL/GenBank/DDBJ databases">
        <authorList>
            <person name="de Groot N.N."/>
        </authorList>
    </citation>
    <scope>NUCLEOTIDE SEQUENCE [LARGE SCALE GENOMIC DNA]</scope>
    <source>
        <strain evidence="1 2">DSM 12271</strain>
    </source>
</reference>
<evidence type="ECO:0000313" key="2">
    <source>
        <dbReference type="Proteomes" id="UP000198619"/>
    </source>
</evidence>